<keyword evidence="1" id="KW-0812">Transmembrane</keyword>
<feature type="transmembrane region" description="Helical" evidence="1">
    <location>
        <begin position="46"/>
        <end position="65"/>
    </location>
</feature>
<dbReference type="EMBL" id="JAZEWV010000039">
    <property type="protein sequence ID" value="MEE4546079.1"/>
    <property type="molecule type" value="Genomic_DNA"/>
</dbReference>
<sequence>MRSTSSSNVRWTKDRLGAYLAATTGFLFALPPAFETARRLVPDHAHTLAALVGFAVAALAHRLGLRVMRRLP</sequence>
<reference evidence="2 3" key="1">
    <citation type="submission" date="2023-12" db="EMBL/GenBank/DDBJ databases">
        <title>Streptomyces sp. V4-01.</title>
        <authorList>
            <person name="Somphong A."/>
            <person name="Phongsopitanun W."/>
        </authorList>
    </citation>
    <scope>NUCLEOTIDE SEQUENCE [LARGE SCALE GENOMIC DNA]</scope>
    <source>
        <strain evidence="2 3">V4-01</strain>
    </source>
</reference>
<keyword evidence="3" id="KW-1185">Reference proteome</keyword>
<accession>A0ABU7PLF4</accession>
<protein>
    <submittedName>
        <fullName evidence="2">Uncharacterized protein</fullName>
    </submittedName>
</protein>
<evidence type="ECO:0000313" key="3">
    <source>
        <dbReference type="Proteomes" id="UP001344658"/>
    </source>
</evidence>
<keyword evidence="1" id="KW-1133">Transmembrane helix</keyword>
<keyword evidence="1" id="KW-0472">Membrane</keyword>
<dbReference type="RefSeq" id="WP_330799784.1">
    <property type="nucleotide sequence ID" value="NZ_JAZEWV010000039.1"/>
</dbReference>
<dbReference type="Proteomes" id="UP001344658">
    <property type="component" value="Unassembled WGS sequence"/>
</dbReference>
<organism evidence="2 3">
    <name type="scientific">Actinacidiphila polyblastidii</name>
    <dbReference type="NCBI Taxonomy" id="3110430"/>
    <lineage>
        <taxon>Bacteria</taxon>
        <taxon>Bacillati</taxon>
        <taxon>Actinomycetota</taxon>
        <taxon>Actinomycetes</taxon>
        <taxon>Kitasatosporales</taxon>
        <taxon>Streptomycetaceae</taxon>
        <taxon>Actinacidiphila</taxon>
    </lineage>
</organism>
<gene>
    <name evidence="2" type="ORF">V2S66_29445</name>
</gene>
<proteinExistence type="predicted"/>
<name>A0ABU7PLF4_9ACTN</name>
<evidence type="ECO:0000313" key="2">
    <source>
        <dbReference type="EMBL" id="MEE4546079.1"/>
    </source>
</evidence>
<comment type="caution">
    <text evidence="2">The sequence shown here is derived from an EMBL/GenBank/DDBJ whole genome shotgun (WGS) entry which is preliminary data.</text>
</comment>
<feature type="transmembrane region" description="Helical" evidence="1">
    <location>
        <begin position="16"/>
        <end position="34"/>
    </location>
</feature>
<evidence type="ECO:0000256" key="1">
    <source>
        <dbReference type="SAM" id="Phobius"/>
    </source>
</evidence>